<organism evidence="1 2">
    <name type="scientific">Fluoribacter dumoffii</name>
    <dbReference type="NCBI Taxonomy" id="463"/>
    <lineage>
        <taxon>Bacteria</taxon>
        <taxon>Pseudomonadati</taxon>
        <taxon>Pseudomonadota</taxon>
        <taxon>Gammaproteobacteria</taxon>
        <taxon>Legionellales</taxon>
        <taxon>Legionellaceae</taxon>
        <taxon>Fluoribacter</taxon>
    </lineage>
</organism>
<gene>
    <name evidence="1" type="ORF">NCTC11370_00467</name>
</gene>
<dbReference type="RefSeq" id="WP_010652622.1">
    <property type="nucleotide sequence ID" value="NZ_UGGT01000001.1"/>
</dbReference>
<evidence type="ECO:0000313" key="2">
    <source>
        <dbReference type="Proteomes" id="UP000254554"/>
    </source>
</evidence>
<accession>A0A377G6P8</accession>
<protein>
    <recommendedName>
        <fullName evidence="3">RING-type E3 ubiquitin transferase</fullName>
    </recommendedName>
</protein>
<name>A0A377G6P8_9GAMM</name>
<dbReference type="AlphaFoldDB" id="A0A377G6P8"/>
<evidence type="ECO:0000313" key="1">
    <source>
        <dbReference type="EMBL" id="STO20413.1"/>
    </source>
</evidence>
<dbReference type="GeneID" id="93292896"/>
<evidence type="ECO:0008006" key="3">
    <source>
        <dbReference type="Google" id="ProtNLM"/>
    </source>
</evidence>
<sequence length="218" mass="25165">MVIIIILLLSLLLVGSSVSYLINKVFYFNLAKHNIKISEAKEGYVILRGVIKKFAPYIISPLSKKPCCGYLYLVIDKHDLDKIVHIESNIVDFSLCDKTGQCIVHPKSVGTFYNNAQWPPYIRFGDSISPYNLDSNPGNKRYRHMEYRRQEGEEIFLKGYYQRARANANDYPELIGTICGKEDKPLEIIPAYEGLEIATSNRDRWFVKLLQFFYHAIT</sequence>
<dbReference type="EMBL" id="UGGT01000001">
    <property type="protein sequence ID" value="STO20413.1"/>
    <property type="molecule type" value="Genomic_DNA"/>
</dbReference>
<reference evidence="1 2" key="1">
    <citation type="submission" date="2018-06" db="EMBL/GenBank/DDBJ databases">
        <authorList>
            <consortium name="Pathogen Informatics"/>
            <person name="Doyle S."/>
        </authorList>
    </citation>
    <scope>NUCLEOTIDE SEQUENCE [LARGE SCALE GENOMIC DNA]</scope>
    <source>
        <strain evidence="1 2">NCTC11370</strain>
    </source>
</reference>
<dbReference type="OrthoDB" id="7013907at2"/>
<proteinExistence type="predicted"/>
<keyword evidence="2" id="KW-1185">Reference proteome</keyword>
<dbReference type="Proteomes" id="UP000254554">
    <property type="component" value="Unassembled WGS sequence"/>
</dbReference>